<dbReference type="EMBL" id="LVYD01000102">
    <property type="protein sequence ID" value="OQP58085.1"/>
    <property type="molecule type" value="Genomic_DNA"/>
</dbReference>
<name>A0A1V9FIA3_9BACT</name>
<evidence type="ECO:0000313" key="2">
    <source>
        <dbReference type="Proteomes" id="UP000192796"/>
    </source>
</evidence>
<reference evidence="1 2" key="1">
    <citation type="submission" date="2016-03" db="EMBL/GenBank/DDBJ databases">
        <title>Niastella vici sp. nov., isolated from farmland soil.</title>
        <authorList>
            <person name="Chen L."/>
            <person name="Wang D."/>
            <person name="Yang S."/>
            <person name="Wang G."/>
        </authorList>
    </citation>
    <scope>NUCLEOTIDE SEQUENCE [LARGE SCALE GENOMIC DNA]</scope>
    <source>
        <strain evidence="1 2">DJ57</strain>
    </source>
</reference>
<dbReference type="Proteomes" id="UP000192796">
    <property type="component" value="Unassembled WGS sequence"/>
</dbReference>
<organism evidence="1 2">
    <name type="scientific">Niastella vici</name>
    <dbReference type="NCBI Taxonomy" id="1703345"/>
    <lineage>
        <taxon>Bacteria</taxon>
        <taxon>Pseudomonadati</taxon>
        <taxon>Bacteroidota</taxon>
        <taxon>Chitinophagia</taxon>
        <taxon>Chitinophagales</taxon>
        <taxon>Chitinophagaceae</taxon>
        <taxon>Niastella</taxon>
    </lineage>
</organism>
<sequence>MDRINRVFFIPKHTLMTTEEALNVIYEGLLGENSIQVKLRNREGLDEELYGAVLEAIEVLKVAYKDQDHIPKKLALAFLDVSNYFTFGDDWYSEEEQEKFEDASLQLVQAVDELLS</sequence>
<dbReference type="STRING" id="1703345.A3860_07085"/>
<comment type="caution">
    <text evidence="1">The sequence shown here is derived from an EMBL/GenBank/DDBJ whole genome shotgun (WGS) entry which is preliminary data.</text>
</comment>
<gene>
    <name evidence="1" type="ORF">A3860_07085</name>
</gene>
<protein>
    <submittedName>
        <fullName evidence="1">Uncharacterized protein</fullName>
    </submittedName>
</protein>
<proteinExistence type="predicted"/>
<keyword evidence="2" id="KW-1185">Reference proteome</keyword>
<dbReference type="AlphaFoldDB" id="A0A1V9FIA3"/>
<evidence type="ECO:0000313" key="1">
    <source>
        <dbReference type="EMBL" id="OQP58085.1"/>
    </source>
</evidence>
<accession>A0A1V9FIA3</accession>